<comment type="caution">
    <text evidence="2">The sequence shown here is derived from an EMBL/GenBank/DDBJ whole genome shotgun (WGS) entry which is preliminary data.</text>
</comment>
<dbReference type="EMBL" id="BARW01004992">
    <property type="protein sequence ID" value="GAI68843.1"/>
    <property type="molecule type" value="Genomic_DNA"/>
</dbReference>
<dbReference type="AlphaFoldDB" id="X1QKR6"/>
<feature type="non-terminal residue" evidence="2">
    <location>
        <position position="1"/>
    </location>
</feature>
<feature type="coiled-coil region" evidence="1">
    <location>
        <begin position="91"/>
        <end position="125"/>
    </location>
</feature>
<accession>X1QKR6</accession>
<feature type="non-terminal residue" evidence="2">
    <location>
        <position position="259"/>
    </location>
</feature>
<evidence type="ECO:0000256" key="1">
    <source>
        <dbReference type="SAM" id="Coils"/>
    </source>
</evidence>
<sequence length="259" mass="28422">LNQPKQLLEKRINMAETSKLKSALGLENLKALGETLKQVSELQKSLNESKESITKLLDANNPISLALQRSLDAETLKGLREGDQSAFEQLKTKVEEENQKLKEGYKAMAEENKQLKDTLQTQTTREIIREELDSRLPKGDNPGGDSNLTKAINNLVAERLNALVGGGQSNLTAEDIRKIIGEEVVKATQGNNSPDQVTDNIVKLITASDTVKQKLGISESGGIGARLLQEGQGGDSGLRTDLVKVLLEDERERLRITQE</sequence>
<evidence type="ECO:0000313" key="2">
    <source>
        <dbReference type="EMBL" id="GAI68843.1"/>
    </source>
</evidence>
<organism evidence="2">
    <name type="scientific">marine sediment metagenome</name>
    <dbReference type="NCBI Taxonomy" id="412755"/>
    <lineage>
        <taxon>unclassified sequences</taxon>
        <taxon>metagenomes</taxon>
        <taxon>ecological metagenomes</taxon>
    </lineage>
</organism>
<proteinExistence type="predicted"/>
<protein>
    <submittedName>
        <fullName evidence="2">Uncharacterized protein</fullName>
    </submittedName>
</protein>
<name>X1QKR6_9ZZZZ</name>
<gene>
    <name evidence="2" type="ORF">S12H4_11227</name>
</gene>
<keyword evidence="1" id="KW-0175">Coiled coil</keyword>
<reference evidence="2" key="1">
    <citation type="journal article" date="2014" name="Front. Microbiol.">
        <title>High frequency of phylogenetically diverse reductive dehalogenase-homologous genes in deep subseafloor sedimentary metagenomes.</title>
        <authorList>
            <person name="Kawai M."/>
            <person name="Futagami T."/>
            <person name="Toyoda A."/>
            <person name="Takaki Y."/>
            <person name="Nishi S."/>
            <person name="Hori S."/>
            <person name="Arai W."/>
            <person name="Tsubouchi T."/>
            <person name="Morono Y."/>
            <person name="Uchiyama I."/>
            <person name="Ito T."/>
            <person name="Fujiyama A."/>
            <person name="Inagaki F."/>
            <person name="Takami H."/>
        </authorList>
    </citation>
    <scope>NUCLEOTIDE SEQUENCE</scope>
    <source>
        <strain evidence="2">Expedition CK06-06</strain>
    </source>
</reference>